<dbReference type="InterPro" id="IPR050792">
    <property type="entry name" value="ADP-ribosylglycohydrolase"/>
</dbReference>
<evidence type="ECO:0000313" key="4">
    <source>
        <dbReference type="EMBL" id="QBQ55512.1"/>
    </source>
</evidence>
<feature type="binding site" evidence="3">
    <location>
        <position position="46"/>
    </location>
    <ligand>
        <name>Mg(2+)</name>
        <dbReference type="ChEBI" id="CHEBI:18420"/>
        <label>1</label>
    </ligand>
</feature>
<dbReference type="RefSeq" id="WP_134358771.1">
    <property type="nucleotide sequence ID" value="NZ_CP038033.1"/>
</dbReference>
<dbReference type="Proteomes" id="UP000294325">
    <property type="component" value="Chromosome"/>
</dbReference>
<name>A0A4P7C3X1_9GAMM</name>
<evidence type="ECO:0000313" key="5">
    <source>
        <dbReference type="Proteomes" id="UP000294325"/>
    </source>
</evidence>
<evidence type="ECO:0000256" key="3">
    <source>
        <dbReference type="PIRSR" id="PIRSR605502-1"/>
    </source>
</evidence>
<accession>A0A4P7C3X1</accession>
<feature type="binding site" evidence="3">
    <location>
        <position position="47"/>
    </location>
    <ligand>
        <name>Mg(2+)</name>
        <dbReference type="ChEBI" id="CHEBI:18420"/>
        <label>1</label>
    </ligand>
</feature>
<dbReference type="SUPFAM" id="SSF101478">
    <property type="entry name" value="ADP-ribosylglycohydrolase"/>
    <property type="match status" value="1"/>
</dbReference>
<dbReference type="Pfam" id="PF03747">
    <property type="entry name" value="ADP_ribosyl_GH"/>
    <property type="match status" value="1"/>
</dbReference>
<keyword evidence="2" id="KW-0378">Hydrolase</keyword>
<feature type="binding site" evidence="3">
    <location>
        <position position="260"/>
    </location>
    <ligand>
        <name>Mg(2+)</name>
        <dbReference type="ChEBI" id="CHEBI:18420"/>
        <label>1</label>
    </ligand>
</feature>
<feature type="binding site" evidence="3">
    <location>
        <position position="259"/>
    </location>
    <ligand>
        <name>Mg(2+)</name>
        <dbReference type="ChEBI" id="CHEBI:18420"/>
        <label>1</label>
    </ligand>
</feature>
<dbReference type="EMBL" id="CP038033">
    <property type="protein sequence ID" value="QBQ55512.1"/>
    <property type="molecule type" value="Genomic_DNA"/>
</dbReference>
<comment type="cofactor">
    <cofactor evidence="3">
        <name>Mg(2+)</name>
        <dbReference type="ChEBI" id="CHEBI:18420"/>
    </cofactor>
    <text evidence="3">Binds 2 magnesium ions per subunit.</text>
</comment>
<dbReference type="InterPro" id="IPR005502">
    <property type="entry name" value="Ribosyl_crysJ1"/>
</dbReference>
<comment type="similarity">
    <text evidence="1">Belongs to the ADP-ribosylglycohydrolase family.</text>
</comment>
<dbReference type="InterPro" id="IPR036705">
    <property type="entry name" value="Ribosyl_crysJ1_sf"/>
</dbReference>
<organism evidence="4 5">
    <name type="scientific">Nitrosococcus wardiae</name>
    <dbReference type="NCBI Taxonomy" id="1814290"/>
    <lineage>
        <taxon>Bacteria</taxon>
        <taxon>Pseudomonadati</taxon>
        <taxon>Pseudomonadota</taxon>
        <taxon>Gammaproteobacteria</taxon>
        <taxon>Chromatiales</taxon>
        <taxon>Chromatiaceae</taxon>
        <taxon>Nitrosococcus</taxon>
    </lineage>
</organism>
<dbReference type="PANTHER" id="PTHR16222:SF24">
    <property type="entry name" value="ADP-RIBOSYLHYDROLASE ARH3"/>
    <property type="match status" value="1"/>
</dbReference>
<dbReference type="Gene3D" id="1.10.4080.10">
    <property type="entry name" value="ADP-ribosylation/Crystallin J1"/>
    <property type="match status" value="1"/>
</dbReference>
<dbReference type="OrthoDB" id="9798107at2"/>
<keyword evidence="3" id="KW-0479">Metal-binding</keyword>
<dbReference type="PANTHER" id="PTHR16222">
    <property type="entry name" value="ADP-RIBOSYLGLYCOHYDROLASE"/>
    <property type="match status" value="1"/>
</dbReference>
<evidence type="ECO:0008006" key="6">
    <source>
        <dbReference type="Google" id="ProtNLM"/>
    </source>
</evidence>
<keyword evidence="5" id="KW-1185">Reference proteome</keyword>
<gene>
    <name evidence="4" type="ORF">E3U44_14090</name>
</gene>
<dbReference type="GO" id="GO:0016787">
    <property type="term" value="F:hydrolase activity"/>
    <property type="evidence" value="ECO:0007669"/>
    <property type="project" value="UniProtKB-KW"/>
</dbReference>
<proteinExistence type="inferred from homology"/>
<protein>
    <recommendedName>
        <fullName evidence="6">ADP-ribosylglycohydrolase family protein</fullName>
    </recommendedName>
</protein>
<reference evidence="4 5" key="1">
    <citation type="submission" date="2019-03" db="EMBL/GenBank/DDBJ databases">
        <title>The genome sequence of Nitrosococcus wardiae strain D1FHST reveals the archetypal metabolic capacity of ammonia-oxidizing Gammaproteobacteria.</title>
        <authorList>
            <person name="Wang L."/>
            <person name="Lim C.K."/>
            <person name="Hanson T.E."/>
            <person name="Dang H."/>
            <person name="Klotz M.G."/>
        </authorList>
    </citation>
    <scope>NUCLEOTIDE SEQUENCE [LARGE SCALE GENOMIC DNA]</scope>
    <source>
        <strain evidence="4 5">D1FHS</strain>
    </source>
</reference>
<sequence length="305" mass="33059">MSLESRFIGCLVGSAIGDAIGEMAFSFPEREALLSALGDAPELSYTDDTAMALALGESLLMVGDVDEQHLGETFRRHYRQEPWRGYGPGPPTIFAAVEQEGFSYREAAHYLYGNGSLGNGAAMRIAPLGLFFYRSADLVEKARLSATVTHVHPIGMDGAAIQTLAIARALSLAPGQAPDFPIFLQQIMFPGLVPELREKLKMVEALLARKVSAQEAARILGRSVRVDESLPFALYAFLRYPCHFEDCLWCAILNGGDRDTLGTMAGAVCGAFLGVEAIPAYWRGKLENRALLENLALDLLARCSG</sequence>
<dbReference type="GO" id="GO:0046872">
    <property type="term" value="F:metal ion binding"/>
    <property type="evidence" value="ECO:0007669"/>
    <property type="project" value="UniProtKB-KW"/>
</dbReference>
<dbReference type="AlphaFoldDB" id="A0A4P7C3X1"/>
<keyword evidence="3" id="KW-0460">Magnesium</keyword>
<feature type="binding site" evidence="3">
    <location>
        <position position="48"/>
    </location>
    <ligand>
        <name>Mg(2+)</name>
        <dbReference type="ChEBI" id="CHEBI:18420"/>
        <label>1</label>
    </ligand>
</feature>
<feature type="binding site" evidence="3">
    <location>
        <position position="257"/>
    </location>
    <ligand>
        <name>Mg(2+)</name>
        <dbReference type="ChEBI" id="CHEBI:18420"/>
        <label>1</label>
    </ligand>
</feature>
<evidence type="ECO:0000256" key="1">
    <source>
        <dbReference type="ARBA" id="ARBA00010702"/>
    </source>
</evidence>
<dbReference type="KEGG" id="nwr:E3U44_14090"/>
<evidence type="ECO:0000256" key="2">
    <source>
        <dbReference type="ARBA" id="ARBA00022801"/>
    </source>
</evidence>